<dbReference type="OrthoDB" id="3437960at2759"/>
<dbReference type="EMBL" id="KN726291">
    <property type="protein sequence ID" value="KIH68789.1"/>
    <property type="molecule type" value="Genomic_DNA"/>
</dbReference>
<organism evidence="2 3">
    <name type="scientific">Ancylostoma duodenale</name>
    <dbReference type="NCBI Taxonomy" id="51022"/>
    <lineage>
        <taxon>Eukaryota</taxon>
        <taxon>Metazoa</taxon>
        <taxon>Ecdysozoa</taxon>
        <taxon>Nematoda</taxon>
        <taxon>Chromadorea</taxon>
        <taxon>Rhabditida</taxon>
        <taxon>Rhabditina</taxon>
        <taxon>Rhabditomorpha</taxon>
        <taxon>Strongyloidea</taxon>
        <taxon>Ancylostomatidae</taxon>
        <taxon>Ancylostomatinae</taxon>
        <taxon>Ancylostoma</taxon>
    </lineage>
</organism>
<sequence length="187" mass="21051">MCKNNDSKQYKIPCVLIGNRLYSLNIVLSRTLGGFWQIRIATENDPGMLFFGEFEAFQEEWTNVFEQLSSSVMDNSLIPLRVDLESDSVALVCNLNGVTAHAAERRKREDLQKKLQATEMELASTAHAAERRKREDLQKKLQATEMELASTFSEKMFLGETTSKLARERNGIAEIAVEVSICAKLGS</sequence>
<dbReference type="Proteomes" id="UP000054047">
    <property type="component" value="Unassembled WGS sequence"/>
</dbReference>
<keyword evidence="1" id="KW-0175">Coiled coil</keyword>
<proteinExistence type="predicted"/>
<accession>A0A0C2HAW7</accession>
<reference evidence="2 3" key="1">
    <citation type="submission" date="2013-12" db="EMBL/GenBank/DDBJ databases">
        <title>Draft genome of the parsitic nematode Ancylostoma duodenale.</title>
        <authorList>
            <person name="Mitreva M."/>
        </authorList>
    </citation>
    <scope>NUCLEOTIDE SEQUENCE [LARGE SCALE GENOMIC DNA]</scope>
    <source>
        <strain evidence="2 3">Zhejiang</strain>
    </source>
</reference>
<protein>
    <submittedName>
        <fullName evidence="2">Uncharacterized protein</fullName>
    </submittedName>
</protein>
<keyword evidence="3" id="KW-1185">Reference proteome</keyword>
<gene>
    <name evidence="2" type="ORF">ANCDUO_00871</name>
</gene>
<evidence type="ECO:0000256" key="1">
    <source>
        <dbReference type="SAM" id="Coils"/>
    </source>
</evidence>
<dbReference type="AlphaFoldDB" id="A0A0C2HAW7"/>
<evidence type="ECO:0000313" key="2">
    <source>
        <dbReference type="EMBL" id="KIH68789.1"/>
    </source>
</evidence>
<evidence type="ECO:0000313" key="3">
    <source>
        <dbReference type="Proteomes" id="UP000054047"/>
    </source>
</evidence>
<feature type="coiled-coil region" evidence="1">
    <location>
        <begin position="101"/>
        <end position="154"/>
    </location>
</feature>
<name>A0A0C2HAW7_9BILA</name>